<evidence type="ECO:0000313" key="5">
    <source>
        <dbReference type="Proteomes" id="UP001589748"/>
    </source>
</evidence>
<dbReference type="InterPro" id="IPR029016">
    <property type="entry name" value="GAF-like_dom_sf"/>
</dbReference>
<keyword evidence="1" id="KW-0378">Hydrolase</keyword>
<dbReference type="Pfam" id="PF07228">
    <property type="entry name" value="SpoIIE"/>
    <property type="match status" value="1"/>
</dbReference>
<dbReference type="SUPFAM" id="SSF81606">
    <property type="entry name" value="PP2C-like"/>
    <property type="match status" value="1"/>
</dbReference>
<organism evidence="4 5">
    <name type="scientific">Kineococcus gynurae</name>
    <dbReference type="NCBI Taxonomy" id="452979"/>
    <lineage>
        <taxon>Bacteria</taxon>
        <taxon>Bacillati</taxon>
        <taxon>Actinomycetota</taxon>
        <taxon>Actinomycetes</taxon>
        <taxon>Kineosporiales</taxon>
        <taxon>Kineosporiaceae</taxon>
        <taxon>Kineococcus</taxon>
    </lineage>
</organism>
<dbReference type="RefSeq" id="WP_380134459.1">
    <property type="nucleotide sequence ID" value="NZ_JBHLUI010000002.1"/>
</dbReference>
<dbReference type="SMART" id="SM00331">
    <property type="entry name" value="PP2C_SIG"/>
    <property type="match status" value="1"/>
</dbReference>
<feature type="domain" description="GAF" evidence="2">
    <location>
        <begin position="22"/>
        <end position="168"/>
    </location>
</feature>
<accession>A0ABV5LPU5</accession>
<keyword evidence="5" id="KW-1185">Reference proteome</keyword>
<dbReference type="InterPro" id="IPR003594">
    <property type="entry name" value="HATPase_dom"/>
</dbReference>
<dbReference type="Pfam" id="PF13185">
    <property type="entry name" value="GAF_2"/>
    <property type="match status" value="1"/>
</dbReference>
<dbReference type="SMART" id="SM00065">
    <property type="entry name" value="GAF"/>
    <property type="match status" value="2"/>
</dbReference>
<evidence type="ECO:0000259" key="3">
    <source>
        <dbReference type="SMART" id="SM00331"/>
    </source>
</evidence>
<dbReference type="EMBL" id="JBHMDM010000002">
    <property type="protein sequence ID" value="MFB9376051.1"/>
    <property type="molecule type" value="Genomic_DNA"/>
</dbReference>
<dbReference type="InterPro" id="IPR052016">
    <property type="entry name" value="Bact_Sigma-Reg"/>
</dbReference>
<evidence type="ECO:0000313" key="4">
    <source>
        <dbReference type="EMBL" id="MFB9376051.1"/>
    </source>
</evidence>
<dbReference type="InterPro" id="IPR001932">
    <property type="entry name" value="PPM-type_phosphatase-like_dom"/>
</dbReference>
<dbReference type="PANTHER" id="PTHR43156">
    <property type="entry name" value="STAGE II SPORULATION PROTEIN E-RELATED"/>
    <property type="match status" value="1"/>
</dbReference>
<gene>
    <name evidence="4" type="ORF">ACFFVI_03625</name>
</gene>
<dbReference type="Gene3D" id="3.60.40.10">
    <property type="entry name" value="PPM-type phosphatase domain"/>
    <property type="match status" value="1"/>
</dbReference>
<reference evidence="4 5" key="1">
    <citation type="submission" date="2024-09" db="EMBL/GenBank/DDBJ databases">
        <authorList>
            <person name="Sun Q."/>
            <person name="Mori K."/>
        </authorList>
    </citation>
    <scope>NUCLEOTIDE SEQUENCE [LARGE SCALE GENOMIC DNA]</scope>
    <source>
        <strain evidence="4 5">TISTR 1856</strain>
    </source>
</reference>
<evidence type="ECO:0000259" key="2">
    <source>
        <dbReference type="SMART" id="SM00065"/>
    </source>
</evidence>
<dbReference type="CDD" id="cd16936">
    <property type="entry name" value="HATPase_RsbW-like"/>
    <property type="match status" value="1"/>
</dbReference>
<dbReference type="InterPro" id="IPR003018">
    <property type="entry name" value="GAF"/>
</dbReference>
<evidence type="ECO:0000256" key="1">
    <source>
        <dbReference type="ARBA" id="ARBA00022801"/>
    </source>
</evidence>
<proteinExistence type="predicted"/>
<dbReference type="Pfam" id="PF13581">
    <property type="entry name" value="HATPase_c_2"/>
    <property type="match status" value="1"/>
</dbReference>
<sequence>MQPPGLVSLLTIDTLSGAAGRDLHRVLRDGASTVARTADLDVVAFLGPERVPATGAPGAPRVGVLALVDRDGVHPPRRARVPLPGPVADRAPAPWSPAAADLDDLGPRPLPRHLLGLPVLGHGQHLGWLLVGRDATPVDAREPDLRQAVAGLAGALLQGLADLVERLAPANPLPAGSASRRSEQLRRMTALLSRTATPAEIGRRAPRELARIMECSSAAVYLLDTGGRTLRGHGHPALPPELAHLADVGVDDDHPVAECVRTRTPGHVTRERARRYRAFQGLDPAGLGGILVVPLLDRTGQVLGAVNVNWTQDGYRPPEEVELVTSLARQIAPALERAALLTAERRAVAALADVAATLQRSLLPRRLPTVAGVDVAVRYRPASGPGQVGGDWYDLLHLGPHVVAMIGDVQGHSTAASALMGQLRTVLRAYLSEGHDPAEALLRTNALLLTMDEDLFATCCLVRLDPRTGSYEVTSAGHHAPLLARDGVIEELPLRPGPPLGVCPAARYPTALGRLEGRSRWLLFTDGLVETRDDPTAGLSRLRELLGHPGLHREDLAEQLLRHPGTAAEDDTALLVLDVETATAPPPPAVAGRSLLEAALPLGQDLGAAGRARAFLRRVLTSWRALPVLDEAELVLSELVTNAVVHGGGASCLRLRFERGRDRLTLVVQDASPTLPAPRTADEDALGGRGLGIVELVAEEWGVTTVTPAGSGKAVWATLRPAAG</sequence>
<feature type="domain" description="GAF" evidence="2">
    <location>
        <begin position="197"/>
        <end position="345"/>
    </location>
</feature>
<dbReference type="InterPro" id="IPR036457">
    <property type="entry name" value="PPM-type-like_dom_sf"/>
</dbReference>
<feature type="domain" description="PPM-type phosphatase" evidence="3">
    <location>
        <begin position="370"/>
        <end position="579"/>
    </location>
</feature>
<dbReference type="SUPFAM" id="SSF55874">
    <property type="entry name" value="ATPase domain of HSP90 chaperone/DNA topoisomerase II/histidine kinase"/>
    <property type="match status" value="1"/>
</dbReference>
<dbReference type="Proteomes" id="UP001589748">
    <property type="component" value="Unassembled WGS sequence"/>
</dbReference>
<name>A0ABV5LPU5_9ACTN</name>
<dbReference type="Gene3D" id="3.30.450.40">
    <property type="match status" value="1"/>
</dbReference>
<dbReference type="Gene3D" id="3.30.565.10">
    <property type="entry name" value="Histidine kinase-like ATPase, C-terminal domain"/>
    <property type="match status" value="1"/>
</dbReference>
<dbReference type="PANTHER" id="PTHR43156:SF2">
    <property type="entry name" value="STAGE II SPORULATION PROTEIN E"/>
    <property type="match status" value="1"/>
</dbReference>
<protein>
    <submittedName>
        <fullName evidence="4">SpoIIE family protein phosphatase</fullName>
    </submittedName>
</protein>
<dbReference type="InterPro" id="IPR036890">
    <property type="entry name" value="HATPase_C_sf"/>
</dbReference>
<comment type="caution">
    <text evidence="4">The sequence shown here is derived from an EMBL/GenBank/DDBJ whole genome shotgun (WGS) entry which is preliminary data.</text>
</comment>
<dbReference type="SUPFAM" id="SSF55781">
    <property type="entry name" value="GAF domain-like"/>
    <property type="match status" value="1"/>
</dbReference>